<feature type="transmembrane region" description="Helical" evidence="1">
    <location>
        <begin position="85"/>
        <end position="105"/>
    </location>
</feature>
<keyword evidence="1" id="KW-0472">Membrane</keyword>
<dbReference type="Proteomes" id="UP000784294">
    <property type="component" value="Unassembled WGS sequence"/>
</dbReference>
<organism evidence="2 3">
    <name type="scientific">Protopolystoma xenopodis</name>
    <dbReference type="NCBI Taxonomy" id="117903"/>
    <lineage>
        <taxon>Eukaryota</taxon>
        <taxon>Metazoa</taxon>
        <taxon>Spiralia</taxon>
        <taxon>Lophotrochozoa</taxon>
        <taxon>Platyhelminthes</taxon>
        <taxon>Monogenea</taxon>
        <taxon>Polyopisthocotylea</taxon>
        <taxon>Polystomatidea</taxon>
        <taxon>Polystomatidae</taxon>
        <taxon>Protopolystoma</taxon>
    </lineage>
</organism>
<keyword evidence="1" id="KW-0812">Transmembrane</keyword>
<protein>
    <submittedName>
        <fullName evidence="2">Uncharacterized protein</fullName>
    </submittedName>
</protein>
<reference evidence="2" key="1">
    <citation type="submission" date="2018-11" db="EMBL/GenBank/DDBJ databases">
        <authorList>
            <consortium name="Pathogen Informatics"/>
        </authorList>
    </citation>
    <scope>NUCLEOTIDE SEQUENCE</scope>
</reference>
<evidence type="ECO:0000256" key="1">
    <source>
        <dbReference type="SAM" id="Phobius"/>
    </source>
</evidence>
<keyword evidence="3" id="KW-1185">Reference proteome</keyword>
<evidence type="ECO:0000313" key="2">
    <source>
        <dbReference type="EMBL" id="VEL25740.1"/>
    </source>
</evidence>
<proteinExistence type="predicted"/>
<dbReference type="AlphaFoldDB" id="A0A448X1L8"/>
<name>A0A448X1L8_9PLAT</name>
<keyword evidence="1" id="KW-1133">Transmembrane helix</keyword>
<dbReference type="EMBL" id="CAAALY010075986">
    <property type="protein sequence ID" value="VEL25740.1"/>
    <property type="molecule type" value="Genomic_DNA"/>
</dbReference>
<sequence length="143" mass="15519">MDAYLQAQAMLQAALPSDYGCLNQVPQPSGYGTSVGNTTALAVYNLPHTTDEAYILGLFPLATKVNIVLSQSEPRRPRGTMTDTIFLFCFSIALAGAGLFVNHSFDEPGSCLSNCAFAMQRFFKCPFAERRFVTSNAIGDFEA</sequence>
<gene>
    <name evidence="2" type="ORF">PXEA_LOCUS19180</name>
</gene>
<evidence type="ECO:0000313" key="3">
    <source>
        <dbReference type="Proteomes" id="UP000784294"/>
    </source>
</evidence>
<comment type="caution">
    <text evidence="2">The sequence shown here is derived from an EMBL/GenBank/DDBJ whole genome shotgun (WGS) entry which is preliminary data.</text>
</comment>
<accession>A0A448X1L8</accession>